<dbReference type="GO" id="GO:0000049">
    <property type="term" value="F:tRNA binding"/>
    <property type="evidence" value="ECO:0007669"/>
    <property type="project" value="TreeGrafter"/>
</dbReference>
<protein>
    <submittedName>
        <fullName evidence="2">tRNA methyltransferase 10 homolog B-like</fullName>
    </submittedName>
</protein>
<sequence>MKSWMISKEEVNVPQPLIHYLSHNTSCVAGVIDEFQMKQRYRGVSGQFGQNFVLDFSSLKWIHHDHRMILASEIRNLVVTNGKSRRPFHLHFCSYLENESMLPLIKYLEKGLLNSAVTLTADSYLNKFLRKDIVYLTPHSVNKIKYNPEDIYVISPYHERRYHVPRRDRGIRTATLPYDFKWRQGNTWLSLPEIHQLLTSWKELKGQREQKIKFKTKK</sequence>
<keyword evidence="1" id="KW-1185">Reference proteome</keyword>
<dbReference type="InterPro" id="IPR038459">
    <property type="entry name" value="MT_TRM10-typ_sf"/>
</dbReference>
<gene>
    <name evidence="2" type="primary">LOC113209809</name>
</gene>
<proteinExistence type="predicted"/>
<dbReference type="RefSeq" id="XP_026283298.2">
    <property type="nucleotide sequence ID" value="XM_026427513.2"/>
</dbReference>
<dbReference type="InterPro" id="IPR007356">
    <property type="entry name" value="tRNA_m1G_MeTrfase_euk"/>
</dbReference>
<dbReference type="GeneID" id="113209809"/>
<dbReference type="GO" id="GO:0097745">
    <property type="term" value="P:mitochondrial tRNA 5'-end processing"/>
    <property type="evidence" value="ECO:0007669"/>
    <property type="project" value="TreeGrafter"/>
</dbReference>
<dbReference type="Proteomes" id="UP000504606">
    <property type="component" value="Unplaced"/>
</dbReference>
<dbReference type="GO" id="GO:0005739">
    <property type="term" value="C:mitochondrion"/>
    <property type="evidence" value="ECO:0007669"/>
    <property type="project" value="TreeGrafter"/>
</dbReference>
<dbReference type="KEGG" id="foc:113209809"/>
<dbReference type="PANTHER" id="PTHR13563">
    <property type="entry name" value="TRNA (GUANINE-9-) METHYLTRANSFERASE"/>
    <property type="match status" value="1"/>
</dbReference>
<name>A0A6J1SR56_FRAOC</name>
<dbReference type="AlphaFoldDB" id="A0A6J1SR56"/>
<dbReference type="GO" id="GO:0070131">
    <property type="term" value="P:positive regulation of mitochondrial translation"/>
    <property type="evidence" value="ECO:0007669"/>
    <property type="project" value="TreeGrafter"/>
</dbReference>
<dbReference type="PANTHER" id="PTHR13563:SF5">
    <property type="entry name" value="TRNA METHYLTRANSFERASE 10 HOMOLOG C"/>
    <property type="match status" value="1"/>
</dbReference>
<dbReference type="OrthoDB" id="9976048at2759"/>
<evidence type="ECO:0000313" key="2">
    <source>
        <dbReference type="RefSeq" id="XP_026283298.2"/>
    </source>
</evidence>
<dbReference type="GO" id="GO:0005654">
    <property type="term" value="C:nucleoplasm"/>
    <property type="evidence" value="ECO:0007669"/>
    <property type="project" value="TreeGrafter"/>
</dbReference>
<reference evidence="2" key="1">
    <citation type="submission" date="2025-08" db="UniProtKB">
        <authorList>
            <consortium name="RefSeq"/>
        </authorList>
    </citation>
    <scope>IDENTIFICATION</scope>
    <source>
        <tissue evidence="2">Whole organism</tissue>
    </source>
</reference>
<organism evidence="1 2">
    <name type="scientific">Frankliniella occidentalis</name>
    <name type="common">Western flower thrips</name>
    <name type="synonym">Euthrips occidentalis</name>
    <dbReference type="NCBI Taxonomy" id="133901"/>
    <lineage>
        <taxon>Eukaryota</taxon>
        <taxon>Metazoa</taxon>
        <taxon>Ecdysozoa</taxon>
        <taxon>Arthropoda</taxon>
        <taxon>Hexapoda</taxon>
        <taxon>Insecta</taxon>
        <taxon>Pterygota</taxon>
        <taxon>Neoptera</taxon>
        <taxon>Paraneoptera</taxon>
        <taxon>Thysanoptera</taxon>
        <taxon>Terebrantia</taxon>
        <taxon>Thripoidea</taxon>
        <taxon>Thripidae</taxon>
        <taxon>Frankliniella</taxon>
    </lineage>
</organism>
<accession>A0A6J1SR56</accession>
<evidence type="ECO:0000313" key="1">
    <source>
        <dbReference type="Proteomes" id="UP000504606"/>
    </source>
</evidence>
<dbReference type="Gene3D" id="3.40.1280.30">
    <property type="match status" value="1"/>
</dbReference>